<protein>
    <submittedName>
        <fullName evidence="2">Uncharacterized protein</fullName>
    </submittedName>
</protein>
<gene>
    <name evidence="2" type="ORF">PCOR1329_LOCUS31181</name>
</gene>
<accession>A0ABN9SNR1</accession>
<reference evidence="2" key="1">
    <citation type="submission" date="2023-10" db="EMBL/GenBank/DDBJ databases">
        <authorList>
            <person name="Chen Y."/>
            <person name="Shah S."/>
            <person name="Dougan E. K."/>
            <person name="Thang M."/>
            <person name="Chan C."/>
        </authorList>
    </citation>
    <scope>NUCLEOTIDE SEQUENCE [LARGE SCALE GENOMIC DNA]</scope>
</reference>
<organism evidence="2 3">
    <name type="scientific">Prorocentrum cordatum</name>
    <dbReference type="NCBI Taxonomy" id="2364126"/>
    <lineage>
        <taxon>Eukaryota</taxon>
        <taxon>Sar</taxon>
        <taxon>Alveolata</taxon>
        <taxon>Dinophyceae</taxon>
        <taxon>Prorocentrales</taxon>
        <taxon>Prorocentraceae</taxon>
        <taxon>Prorocentrum</taxon>
    </lineage>
</organism>
<dbReference type="Proteomes" id="UP001189429">
    <property type="component" value="Unassembled WGS sequence"/>
</dbReference>
<evidence type="ECO:0000313" key="2">
    <source>
        <dbReference type="EMBL" id="CAK0833484.1"/>
    </source>
</evidence>
<dbReference type="EMBL" id="CAUYUJ010012224">
    <property type="protein sequence ID" value="CAK0833484.1"/>
    <property type="molecule type" value="Genomic_DNA"/>
</dbReference>
<feature type="region of interest" description="Disordered" evidence="1">
    <location>
        <begin position="446"/>
        <end position="467"/>
    </location>
</feature>
<sequence length="723" mass="77524">MAMVTAIEEAINEVKPIIMEVIAQHEASGDDEGTKQIMVAAEGIIKLLVGKKLATEKVWIKILQVGTHQENRFGVGLEVTDVHDFLEVIIFGGFGYDKCVGAVCFEMAPSGKAREAQWAFNEPLTSSSSGYLPAFEPPDLKYLSVTCSHTVAGARCVAPSAKGTMDQILDDRGNIAREKVMSICSSYEQPLVHGMPWTVICREVDAAIPELASFLQEADNADHGANRQQSKMQTLLQIHRMSNQHQKTFGEVRWHNSERQIERIRPHLKGQVADLCSFVELYSGGVDGCLLSELHAFAQTVGDCRRDVHGSTFGMLAKLKYMAGPGYMTACIKARLCAPASQCRDGVARMLSSADLAVTKGSKKADVAAFLATTAAAKSFLKTLTSVPAAARANVLGHMQVRCIHMVHNKQAKGQKKYQNVGGIKDTFLDEVEALCAGATAEGPWARSGAPGASGSTSSPPARGRGLVQFSATSSGMVLSDAALRDLGFKTGAVACKASADADKSKSVIFDIADGKVTLQPCEAEKAKGKKRKADDDESTVETDNKVAIASSELADEYEVAPANAVVRVPINKNATNTCNLKDCQLERLRSQVRLALLEAYDSNFESVDVTIALHDRKNRPVPIKPPLKDAGRPIAPRCELPEQKQPTATHFVVHHWCAQAPSQGQIANVVRTFVKVAVAIEIGSKSVDVTLDIPATTNSRVVKAGDVLAAAAPAQQASPNKA</sequence>
<proteinExistence type="predicted"/>
<name>A0ABN9SNR1_9DINO</name>
<feature type="compositionally biased region" description="Low complexity" evidence="1">
    <location>
        <begin position="446"/>
        <end position="466"/>
    </location>
</feature>
<evidence type="ECO:0000313" key="3">
    <source>
        <dbReference type="Proteomes" id="UP001189429"/>
    </source>
</evidence>
<comment type="caution">
    <text evidence="2">The sequence shown here is derived from an EMBL/GenBank/DDBJ whole genome shotgun (WGS) entry which is preliminary data.</text>
</comment>
<evidence type="ECO:0000256" key="1">
    <source>
        <dbReference type="SAM" id="MobiDB-lite"/>
    </source>
</evidence>
<keyword evidence="3" id="KW-1185">Reference proteome</keyword>